<evidence type="ECO:0000256" key="1">
    <source>
        <dbReference type="SAM" id="Phobius"/>
    </source>
</evidence>
<dbReference type="AlphaFoldDB" id="A0A1M5GMJ0"/>
<evidence type="ECO:0000313" key="2">
    <source>
        <dbReference type="EMBL" id="SHG04761.1"/>
    </source>
</evidence>
<name>A0A1M5GMJ0_9SPHI</name>
<keyword evidence="1" id="KW-0812">Transmembrane</keyword>
<keyword evidence="1" id="KW-0472">Membrane</keyword>
<proteinExistence type="predicted"/>
<dbReference type="Gene3D" id="3.40.50.150">
    <property type="entry name" value="Vaccinia Virus protein VP39"/>
    <property type="match status" value="1"/>
</dbReference>
<dbReference type="InterPro" id="IPR029063">
    <property type="entry name" value="SAM-dependent_MTases_sf"/>
</dbReference>
<evidence type="ECO:0000313" key="3">
    <source>
        <dbReference type="Proteomes" id="UP000184287"/>
    </source>
</evidence>
<accession>A0A1M5GMJ0</accession>
<gene>
    <name evidence="2" type="ORF">SAMN04488522_104277</name>
</gene>
<dbReference type="SUPFAM" id="SSF53335">
    <property type="entry name" value="S-adenosyl-L-methionine-dependent methyltransferases"/>
    <property type="match status" value="1"/>
</dbReference>
<keyword evidence="1" id="KW-1133">Transmembrane helix</keyword>
<protein>
    <recommendedName>
        <fullName evidence="4">PRMT5 arginine-N-methyltransferase domain-containing protein</fullName>
    </recommendedName>
</protein>
<dbReference type="Proteomes" id="UP000184287">
    <property type="component" value="Unassembled WGS sequence"/>
</dbReference>
<keyword evidence="3" id="KW-1185">Reference proteome</keyword>
<organism evidence="2 3">
    <name type="scientific">Pedobacter caeni</name>
    <dbReference type="NCBI Taxonomy" id="288992"/>
    <lineage>
        <taxon>Bacteria</taxon>
        <taxon>Pseudomonadati</taxon>
        <taxon>Bacteroidota</taxon>
        <taxon>Sphingobacteriia</taxon>
        <taxon>Sphingobacteriales</taxon>
        <taxon>Sphingobacteriaceae</taxon>
        <taxon>Pedobacter</taxon>
    </lineage>
</organism>
<feature type="transmembrane region" description="Helical" evidence="1">
    <location>
        <begin position="103"/>
        <end position="122"/>
    </location>
</feature>
<sequence length="324" mass="36683">MIKLKKTELKKRLLQYSRDILNPENFHDKLAPAVMGYADLLFEEFDLDGSVGREHIQTLNGNAIGTFWAAKCIREIFRTQRFSRALYSSVLGVIGRNRKQTHVLYAGTGPFAALALPIMMMLKPENVQFTFLEINPESIEILEKVIDLFDLRAYVKSIHQCDASLWDVPSSGIDIVISETMCRALVAEPQVAIMLNLASQLPEDVVFLPEEIKVSLCKLSRGSGAPERIAELINFNKALMYSIIGNSSMRNWNFIDQDVQTNLSEDDHLCLMTEIRVNDGNILNLNDSSLNLLEKLKLDKKQGAITLNFKYTLDKRPGFKVIEK</sequence>
<dbReference type="STRING" id="288992.SAMN04488522_104277"/>
<dbReference type="EMBL" id="FQUQ01000004">
    <property type="protein sequence ID" value="SHG04761.1"/>
    <property type="molecule type" value="Genomic_DNA"/>
</dbReference>
<evidence type="ECO:0008006" key="4">
    <source>
        <dbReference type="Google" id="ProtNLM"/>
    </source>
</evidence>
<reference evidence="3" key="1">
    <citation type="submission" date="2016-11" db="EMBL/GenBank/DDBJ databases">
        <authorList>
            <person name="Varghese N."/>
            <person name="Submissions S."/>
        </authorList>
    </citation>
    <scope>NUCLEOTIDE SEQUENCE [LARGE SCALE GENOMIC DNA]</scope>
    <source>
        <strain evidence="3">DSM 16990</strain>
    </source>
</reference>